<dbReference type="Gene3D" id="1.10.443.10">
    <property type="entry name" value="Intergrase catalytic core"/>
    <property type="match status" value="1"/>
</dbReference>
<dbReference type="PANTHER" id="PTHR30349:SF64">
    <property type="entry name" value="PROPHAGE INTEGRASE INTD-RELATED"/>
    <property type="match status" value="1"/>
</dbReference>
<reference evidence="6" key="1">
    <citation type="submission" date="2015-10" db="EMBL/GenBank/DDBJ databases">
        <authorList>
            <person name="Crossman L.C."/>
        </authorList>
    </citation>
    <scope>NUCLEOTIDE SEQUENCE [LARGE SCALE GENOMIC DNA]</scope>
    <source>
        <strain evidence="6">20-2</strain>
    </source>
</reference>
<name>A0A0U5K037_LIMRT</name>
<dbReference type="PROSITE" id="PS51898">
    <property type="entry name" value="TYR_RECOMBINASE"/>
    <property type="match status" value="1"/>
</dbReference>
<sequence length="406" mass="46993">MKSMKVDGFKFVRVDERGHFFYQVFLGRDSEGKQHFKKSRKDAKGQFFTSPKAAEEAAMKVKVEFMNQHADDLKRISYGQFMVKHFLPKYRGDVESSTWGSHKRCFMIAVDRFENKPLDLISVRDCEEYRTWLMTDSGYSMDFANVCYVAFRQSLGYAEHLGFITTNVAMKTKAIPKGKAVAKYWTKAEFEKVLNQISIKGFYERCIFVMLLFYYRTGVRVSEGFALTWNDIDLVNHKARIFHTLQYKNKDHYKIKPYTKTKAGKRTITLDDELVKILVEWRQVQLEHGVKKFVLSYDDRPMIKSTLNNVIHKYAKLAGVPDINGRGLRHSHASYLIAELGADVLTVSKRLGHSNPAVTLRYYAHMFDRNDEVVAEEMVGSMEIKPAKKSKVNFNGNQVVPFTKVV</sequence>
<evidence type="ECO:0000256" key="3">
    <source>
        <dbReference type="ARBA" id="ARBA00023172"/>
    </source>
</evidence>
<evidence type="ECO:0000313" key="5">
    <source>
        <dbReference type="EMBL" id="CUR42484.1"/>
    </source>
</evidence>
<dbReference type="AlphaFoldDB" id="A0A0U5K037"/>
<dbReference type="InterPro" id="IPR013762">
    <property type="entry name" value="Integrase-like_cat_sf"/>
</dbReference>
<evidence type="ECO:0000259" key="4">
    <source>
        <dbReference type="PROSITE" id="PS51898"/>
    </source>
</evidence>
<dbReference type="SUPFAM" id="SSF56349">
    <property type="entry name" value="DNA breaking-rejoining enzymes"/>
    <property type="match status" value="1"/>
</dbReference>
<dbReference type="EMBL" id="LN887685">
    <property type="protein sequence ID" value="CUR42484.1"/>
    <property type="molecule type" value="Genomic_DNA"/>
</dbReference>
<dbReference type="CDD" id="cd01189">
    <property type="entry name" value="INT_ICEBs1_C_like"/>
    <property type="match status" value="1"/>
</dbReference>
<gene>
    <name evidence="5" type="ORF">LRLP16767_LR202_02145</name>
</gene>
<dbReference type="GO" id="GO:0003677">
    <property type="term" value="F:DNA binding"/>
    <property type="evidence" value="ECO:0007669"/>
    <property type="project" value="UniProtKB-KW"/>
</dbReference>
<evidence type="ECO:0000256" key="1">
    <source>
        <dbReference type="ARBA" id="ARBA00008857"/>
    </source>
</evidence>
<evidence type="ECO:0000313" key="6">
    <source>
        <dbReference type="Proteomes" id="UP000235484"/>
    </source>
</evidence>
<dbReference type="InterPro" id="IPR011010">
    <property type="entry name" value="DNA_brk_join_enz"/>
</dbReference>
<accession>A0A0U5K037</accession>
<dbReference type="Gene3D" id="1.10.150.130">
    <property type="match status" value="1"/>
</dbReference>
<dbReference type="InterPro" id="IPR010998">
    <property type="entry name" value="Integrase_recombinase_N"/>
</dbReference>
<keyword evidence="3" id="KW-0233">DNA recombination</keyword>
<feature type="domain" description="Tyr recombinase" evidence="4">
    <location>
        <begin position="180"/>
        <end position="376"/>
    </location>
</feature>
<organism evidence="5 6">
    <name type="scientific">Limosilactobacillus reuteri</name>
    <name type="common">Lactobacillus reuteri</name>
    <dbReference type="NCBI Taxonomy" id="1598"/>
    <lineage>
        <taxon>Bacteria</taxon>
        <taxon>Bacillati</taxon>
        <taxon>Bacillota</taxon>
        <taxon>Bacilli</taxon>
        <taxon>Lactobacillales</taxon>
        <taxon>Lactobacillaceae</taxon>
        <taxon>Limosilactobacillus</taxon>
    </lineage>
</organism>
<dbReference type="GO" id="GO:0015074">
    <property type="term" value="P:DNA integration"/>
    <property type="evidence" value="ECO:0007669"/>
    <property type="project" value="InterPro"/>
</dbReference>
<dbReference type="GO" id="GO:0006310">
    <property type="term" value="P:DNA recombination"/>
    <property type="evidence" value="ECO:0007669"/>
    <property type="project" value="UniProtKB-KW"/>
</dbReference>
<comment type="similarity">
    <text evidence="1">Belongs to the 'phage' integrase family.</text>
</comment>
<dbReference type="Pfam" id="PF00589">
    <property type="entry name" value="Phage_integrase"/>
    <property type="match status" value="1"/>
</dbReference>
<dbReference type="InterPro" id="IPR002104">
    <property type="entry name" value="Integrase_catalytic"/>
</dbReference>
<dbReference type="InterPro" id="IPR050090">
    <property type="entry name" value="Tyrosine_recombinase_XerCD"/>
</dbReference>
<keyword evidence="2" id="KW-0238">DNA-binding</keyword>
<dbReference type="Proteomes" id="UP000235484">
    <property type="component" value="Unassembled WGS sequence"/>
</dbReference>
<proteinExistence type="inferred from homology"/>
<protein>
    <submittedName>
        <fullName evidence="5">Contains phage integrase domain</fullName>
    </submittedName>
</protein>
<dbReference type="PANTHER" id="PTHR30349">
    <property type="entry name" value="PHAGE INTEGRASE-RELATED"/>
    <property type="match status" value="1"/>
</dbReference>
<evidence type="ECO:0000256" key="2">
    <source>
        <dbReference type="ARBA" id="ARBA00023125"/>
    </source>
</evidence>
<dbReference type="RefSeq" id="WP_231125436.1">
    <property type="nucleotide sequence ID" value="NZ_LN887685.1"/>
</dbReference>